<dbReference type="NCBIfam" id="TIGR00229">
    <property type="entry name" value="sensory_box"/>
    <property type="match status" value="1"/>
</dbReference>
<proteinExistence type="predicted"/>
<keyword evidence="1" id="KW-0472">Membrane</keyword>
<dbReference type="CDD" id="cd00130">
    <property type="entry name" value="PAS"/>
    <property type="match status" value="1"/>
</dbReference>
<dbReference type="SMART" id="SM00267">
    <property type="entry name" value="GGDEF"/>
    <property type="match status" value="1"/>
</dbReference>
<dbReference type="InterPro" id="IPR035965">
    <property type="entry name" value="PAS-like_dom_sf"/>
</dbReference>
<dbReference type="InterPro" id="IPR000160">
    <property type="entry name" value="GGDEF_dom"/>
</dbReference>
<dbReference type="CDD" id="cd01949">
    <property type="entry name" value="GGDEF"/>
    <property type="match status" value="1"/>
</dbReference>
<feature type="domain" description="GGDEF" evidence="3">
    <location>
        <begin position="393"/>
        <end position="531"/>
    </location>
</feature>
<reference evidence="5" key="1">
    <citation type="submission" date="2016-11" db="EMBL/GenBank/DDBJ databases">
        <authorList>
            <person name="Varghese N."/>
            <person name="Submissions S."/>
        </authorList>
    </citation>
    <scope>NUCLEOTIDE SEQUENCE [LARGE SCALE GENOMIC DNA]</scope>
    <source>
        <strain evidence="5">DSM 16579</strain>
    </source>
</reference>
<feature type="domain" description="EAL" evidence="2">
    <location>
        <begin position="540"/>
        <end position="795"/>
    </location>
</feature>
<dbReference type="CDD" id="cd01948">
    <property type="entry name" value="EAL"/>
    <property type="match status" value="1"/>
</dbReference>
<dbReference type="PROSITE" id="PS50883">
    <property type="entry name" value="EAL"/>
    <property type="match status" value="1"/>
</dbReference>
<dbReference type="PANTHER" id="PTHR44757">
    <property type="entry name" value="DIGUANYLATE CYCLASE DGCP"/>
    <property type="match status" value="1"/>
</dbReference>
<dbReference type="InterPro" id="IPR043128">
    <property type="entry name" value="Rev_trsase/Diguanyl_cyclase"/>
</dbReference>
<dbReference type="Pfam" id="PF00990">
    <property type="entry name" value="GGDEF"/>
    <property type="match status" value="1"/>
</dbReference>
<dbReference type="STRING" id="1122206.SAMN02745753_01855"/>
<dbReference type="Gene3D" id="3.30.450.20">
    <property type="entry name" value="PAS domain"/>
    <property type="match status" value="1"/>
</dbReference>
<dbReference type="SUPFAM" id="SSF55785">
    <property type="entry name" value="PYP-like sensor domain (PAS domain)"/>
    <property type="match status" value="1"/>
</dbReference>
<dbReference type="InterPro" id="IPR029787">
    <property type="entry name" value="Nucleotide_cyclase"/>
</dbReference>
<evidence type="ECO:0000313" key="4">
    <source>
        <dbReference type="EMBL" id="SHF38496.1"/>
    </source>
</evidence>
<organism evidence="4 5">
    <name type="scientific">Marinomonas polaris DSM 16579</name>
    <dbReference type="NCBI Taxonomy" id="1122206"/>
    <lineage>
        <taxon>Bacteria</taxon>
        <taxon>Pseudomonadati</taxon>
        <taxon>Pseudomonadota</taxon>
        <taxon>Gammaproteobacteria</taxon>
        <taxon>Oceanospirillales</taxon>
        <taxon>Oceanospirillaceae</taxon>
        <taxon>Marinomonas</taxon>
    </lineage>
</organism>
<dbReference type="Gene3D" id="3.20.20.450">
    <property type="entry name" value="EAL domain"/>
    <property type="match status" value="1"/>
</dbReference>
<dbReference type="AlphaFoldDB" id="A0A1M5B7V4"/>
<dbReference type="InterPro" id="IPR052155">
    <property type="entry name" value="Biofilm_reg_signaling"/>
</dbReference>
<dbReference type="Gene3D" id="6.10.340.10">
    <property type="match status" value="1"/>
</dbReference>
<sequence>MLVLRKRLYYKQAKWALVLLLLLSFLMSIFQILSDWKEEKETIKNQVMSILHIVEDAATEAAYTLDKDLAKKVLTGLMLSNSFYKAKIEDDLGNELASKYMPLSKLSLRWLSDDLFSDLQHTFTLPLISNDTYKAGLLTVSIDSVALTNGFLRRNIRLITTSLISAFLLGAAMLILFYVQISRPLYRLIDQLSWLEKDDNDPIQLKFKQTAREDELGILARTITALWHKRKKVEAELAKSEAYFKAVLHQSSECMLLTNLKGQILDCNSETCRLLAYDKPTLLTLTIQDIDPEQTPSLLREWTNNSQGDPKIFEAQYRRSSGVSFPVEVCGNIITLDHEAHFLASFRDITQRKLDQEQVKFLAYYDALTNLPNRRFLNQNIEKVITTAQNNGHIGGLLFIDLDRFKNINDSMGHHVGDALLVEASKRILACLSEADIAVRMGGDEFVLLIPVLGGNAEEAQSRVTLLAETLLSQLSQVFCLEQTDLFISASIGISLFPFDGANDAQVLRQADTAMYEAKESGRNAYRFYRQEMQQQVTERATLEKALHSAISNDEFYLVYQPQVNEHGQLIGFEALIRWFNEELGLVSPNRFIPVTEEIGLIYDVGNWVLENVCQQLKAWQDIGLPPTFKGVAINISPYQFAKESFVESVCEVIGRTQVDSSLLDLEITEGMLVENIASVAEKMWRLKEHNIRFSIDDFGTGYSSLRYLQHFPITQLKVDQSFVRDLTSDPQSHVIINTIVSMATHMNLSVLAEGVEHQVEKDILENMGCAKYQGYFFSKPVKADTATQYLSGDITFPLQYQNA</sequence>
<protein>
    <submittedName>
        <fullName evidence="4">Diguanylate cyclase/phosphodiesterase</fullName>
    </submittedName>
</protein>
<name>A0A1M5B7V4_9GAMM</name>
<dbReference type="Pfam" id="PF00563">
    <property type="entry name" value="EAL"/>
    <property type="match status" value="1"/>
</dbReference>
<dbReference type="Gene3D" id="3.30.70.270">
    <property type="match status" value="1"/>
</dbReference>
<dbReference type="PROSITE" id="PS50887">
    <property type="entry name" value="GGDEF"/>
    <property type="match status" value="1"/>
</dbReference>
<keyword evidence="1" id="KW-1133">Transmembrane helix</keyword>
<evidence type="ECO:0000259" key="3">
    <source>
        <dbReference type="PROSITE" id="PS50887"/>
    </source>
</evidence>
<dbReference type="NCBIfam" id="TIGR00254">
    <property type="entry name" value="GGDEF"/>
    <property type="match status" value="1"/>
</dbReference>
<keyword evidence="1" id="KW-0812">Transmembrane</keyword>
<evidence type="ECO:0000313" key="5">
    <source>
        <dbReference type="Proteomes" id="UP000184517"/>
    </source>
</evidence>
<evidence type="ECO:0000259" key="2">
    <source>
        <dbReference type="PROSITE" id="PS50883"/>
    </source>
</evidence>
<keyword evidence="5" id="KW-1185">Reference proteome</keyword>
<dbReference type="Proteomes" id="UP000184517">
    <property type="component" value="Unassembled WGS sequence"/>
</dbReference>
<dbReference type="OrthoDB" id="9804951at2"/>
<feature type="transmembrane region" description="Helical" evidence="1">
    <location>
        <begin position="158"/>
        <end position="179"/>
    </location>
</feature>
<dbReference type="SMART" id="SM00052">
    <property type="entry name" value="EAL"/>
    <property type="match status" value="1"/>
</dbReference>
<dbReference type="SUPFAM" id="SSF141868">
    <property type="entry name" value="EAL domain-like"/>
    <property type="match status" value="1"/>
</dbReference>
<accession>A0A1M5B7V4</accession>
<dbReference type="InterPro" id="IPR035919">
    <property type="entry name" value="EAL_sf"/>
</dbReference>
<dbReference type="InterPro" id="IPR001633">
    <property type="entry name" value="EAL_dom"/>
</dbReference>
<dbReference type="PANTHER" id="PTHR44757:SF2">
    <property type="entry name" value="BIOFILM ARCHITECTURE MAINTENANCE PROTEIN MBAA"/>
    <property type="match status" value="1"/>
</dbReference>
<gene>
    <name evidence="4" type="ORF">SAMN02745753_01855</name>
</gene>
<dbReference type="Pfam" id="PF13426">
    <property type="entry name" value="PAS_9"/>
    <property type="match status" value="1"/>
</dbReference>
<dbReference type="SUPFAM" id="SSF55073">
    <property type="entry name" value="Nucleotide cyclase"/>
    <property type="match status" value="1"/>
</dbReference>
<evidence type="ECO:0000256" key="1">
    <source>
        <dbReference type="SAM" id="Phobius"/>
    </source>
</evidence>
<dbReference type="EMBL" id="FQVF01000007">
    <property type="protein sequence ID" value="SHF38496.1"/>
    <property type="molecule type" value="Genomic_DNA"/>
</dbReference>
<dbReference type="InterPro" id="IPR000014">
    <property type="entry name" value="PAS"/>
</dbReference>